<dbReference type="PANTHER" id="PTHR46060:SF2">
    <property type="entry name" value="HISTONE-LYSINE N-METHYLTRANSFERASE SETMAR"/>
    <property type="match status" value="1"/>
</dbReference>
<dbReference type="EMBL" id="CAJNOL010001306">
    <property type="protein sequence ID" value="CAF1333709.1"/>
    <property type="molecule type" value="Genomic_DNA"/>
</dbReference>
<dbReference type="GO" id="GO:0035861">
    <property type="term" value="C:site of double-strand break"/>
    <property type="evidence" value="ECO:0007669"/>
    <property type="project" value="TreeGrafter"/>
</dbReference>
<organism evidence="2 3">
    <name type="scientific">Rotaria sordida</name>
    <dbReference type="NCBI Taxonomy" id="392033"/>
    <lineage>
        <taxon>Eukaryota</taxon>
        <taxon>Metazoa</taxon>
        <taxon>Spiralia</taxon>
        <taxon>Gnathifera</taxon>
        <taxon>Rotifera</taxon>
        <taxon>Eurotatoria</taxon>
        <taxon>Bdelloidea</taxon>
        <taxon>Philodinida</taxon>
        <taxon>Philodinidae</taxon>
        <taxon>Rotaria</taxon>
    </lineage>
</organism>
<gene>
    <name evidence="2" type="ORF">JXQ802_LOCUS31201</name>
    <name evidence="1" type="ORF">PYM288_LOCUS20542</name>
</gene>
<dbReference type="GO" id="GO:0015074">
    <property type="term" value="P:DNA integration"/>
    <property type="evidence" value="ECO:0007669"/>
    <property type="project" value="TreeGrafter"/>
</dbReference>
<evidence type="ECO:0008006" key="4">
    <source>
        <dbReference type="Google" id="ProtNLM"/>
    </source>
</evidence>
<sequence>MRAALNIEARVIYEALYSVHGDQAPCLRTVELWCKRFREGQEELENEARLGRPITETTPENIEQVRLIIEDDPCVTIEEVQDQTVLSYGTTQRIITDHLQLSKITARYLPKQLTDFQRNATSHGSIINKLVESHQMLLRWQKLDSDEIGSENRASLAL</sequence>
<evidence type="ECO:0000313" key="2">
    <source>
        <dbReference type="EMBL" id="CAF1333709.1"/>
    </source>
</evidence>
<dbReference type="GO" id="GO:0044774">
    <property type="term" value="P:mitotic DNA integrity checkpoint signaling"/>
    <property type="evidence" value="ECO:0007669"/>
    <property type="project" value="TreeGrafter"/>
</dbReference>
<dbReference type="GO" id="GO:0003697">
    <property type="term" value="F:single-stranded DNA binding"/>
    <property type="evidence" value="ECO:0007669"/>
    <property type="project" value="TreeGrafter"/>
</dbReference>
<dbReference type="AlphaFoldDB" id="A0A815G3A4"/>
<dbReference type="GO" id="GO:0042800">
    <property type="term" value="F:histone H3K4 methyltransferase activity"/>
    <property type="evidence" value="ECO:0007669"/>
    <property type="project" value="TreeGrafter"/>
</dbReference>
<dbReference type="GO" id="GO:0000014">
    <property type="term" value="F:single-stranded DNA endodeoxyribonuclease activity"/>
    <property type="evidence" value="ECO:0007669"/>
    <property type="project" value="TreeGrafter"/>
</dbReference>
<dbReference type="GO" id="GO:0005634">
    <property type="term" value="C:nucleus"/>
    <property type="evidence" value="ECO:0007669"/>
    <property type="project" value="TreeGrafter"/>
</dbReference>
<dbReference type="Proteomes" id="UP000663870">
    <property type="component" value="Unassembled WGS sequence"/>
</dbReference>
<dbReference type="InterPro" id="IPR052709">
    <property type="entry name" value="Transposase-MT_Hybrid"/>
</dbReference>
<evidence type="ECO:0000313" key="3">
    <source>
        <dbReference type="Proteomes" id="UP000663870"/>
    </source>
</evidence>
<dbReference type="GO" id="GO:0000793">
    <property type="term" value="C:condensed chromosome"/>
    <property type="evidence" value="ECO:0007669"/>
    <property type="project" value="TreeGrafter"/>
</dbReference>
<dbReference type="GO" id="GO:0003690">
    <property type="term" value="F:double-stranded DNA binding"/>
    <property type="evidence" value="ECO:0007669"/>
    <property type="project" value="TreeGrafter"/>
</dbReference>
<protein>
    <recommendedName>
        <fullName evidence="4">Mos1 transposase HTH domain-containing protein</fullName>
    </recommendedName>
</protein>
<keyword evidence="3" id="KW-1185">Reference proteome</keyword>
<dbReference type="GO" id="GO:0006303">
    <property type="term" value="P:double-strand break repair via nonhomologous end joining"/>
    <property type="evidence" value="ECO:0007669"/>
    <property type="project" value="TreeGrafter"/>
</dbReference>
<dbReference type="GO" id="GO:0000729">
    <property type="term" value="P:DNA double-strand break processing"/>
    <property type="evidence" value="ECO:0007669"/>
    <property type="project" value="TreeGrafter"/>
</dbReference>
<proteinExistence type="predicted"/>
<reference evidence="2" key="1">
    <citation type="submission" date="2021-02" db="EMBL/GenBank/DDBJ databases">
        <authorList>
            <person name="Nowell W R."/>
        </authorList>
    </citation>
    <scope>NUCLEOTIDE SEQUENCE</scope>
</reference>
<evidence type="ECO:0000313" key="1">
    <source>
        <dbReference type="EMBL" id="CAF1117899.1"/>
    </source>
</evidence>
<dbReference type="GO" id="GO:0031297">
    <property type="term" value="P:replication fork processing"/>
    <property type="evidence" value="ECO:0007669"/>
    <property type="project" value="TreeGrafter"/>
</dbReference>
<dbReference type="Proteomes" id="UP000663854">
    <property type="component" value="Unassembled WGS sequence"/>
</dbReference>
<dbReference type="GO" id="GO:0044547">
    <property type="term" value="F:DNA topoisomerase binding"/>
    <property type="evidence" value="ECO:0007669"/>
    <property type="project" value="TreeGrafter"/>
</dbReference>
<comment type="caution">
    <text evidence="2">The sequence shown here is derived from an EMBL/GenBank/DDBJ whole genome shotgun (WGS) entry which is preliminary data.</text>
</comment>
<dbReference type="PANTHER" id="PTHR46060">
    <property type="entry name" value="MARINER MOS1 TRANSPOSASE-LIKE PROTEIN"/>
    <property type="match status" value="1"/>
</dbReference>
<accession>A0A815G3A4</accession>
<dbReference type="EMBL" id="CAJNOH010000754">
    <property type="protein sequence ID" value="CAF1117899.1"/>
    <property type="molecule type" value="Genomic_DNA"/>
</dbReference>
<name>A0A815G3A4_9BILA</name>
<dbReference type="GO" id="GO:0046975">
    <property type="term" value="F:histone H3K36 methyltransferase activity"/>
    <property type="evidence" value="ECO:0007669"/>
    <property type="project" value="TreeGrafter"/>
</dbReference>